<dbReference type="GO" id="GO:0016747">
    <property type="term" value="F:acyltransferase activity, transferring groups other than amino-acyl groups"/>
    <property type="evidence" value="ECO:0007669"/>
    <property type="project" value="InterPro"/>
</dbReference>
<feature type="transmembrane region" description="Helical" evidence="1">
    <location>
        <begin position="327"/>
        <end position="348"/>
    </location>
</feature>
<feature type="transmembrane region" description="Helical" evidence="1">
    <location>
        <begin position="58"/>
        <end position="78"/>
    </location>
</feature>
<feature type="transmembrane region" description="Helical" evidence="1">
    <location>
        <begin position="264"/>
        <end position="285"/>
    </location>
</feature>
<dbReference type="Pfam" id="PF01757">
    <property type="entry name" value="Acyl_transf_3"/>
    <property type="match status" value="1"/>
</dbReference>
<evidence type="ECO:0000256" key="1">
    <source>
        <dbReference type="SAM" id="Phobius"/>
    </source>
</evidence>
<keyword evidence="4" id="KW-1185">Reference proteome</keyword>
<keyword evidence="1" id="KW-0812">Transmembrane</keyword>
<organism evidence="3 4">
    <name type="scientific">Bradyrhizobium betae</name>
    <dbReference type="NCBI Taxonomy" id="244734"/>
    <lineage>
        <taxon>Bacteria</taxon>
        <taxon>Pseudomonadati</taxon>
        <taxon>Pseudomonadota</taxon>
        <taxon>Alphaproteobacteria</taxon>
        <taxon>Hyphomicrobiales</taxon>
        <taxon>Nitrobacteraceae</taxon>
        <taxon>Bradyrhizobium</taxon>
    </lineage>
</organism>
<dbReference type="OrthoDB" id="9796461at2"/>
<dbReference type="InterPro" id="IPR050879">
    <property type="entry name" value="Acyltransferase_3"/>
</dbReference>
<sequence>MWVPGAKLFSRLRPASGELLNLDFLRFVASAGIVAYHSLEFFVPKAYREALNEQTRGLSLFVDLFFVISGFVIAYVYCGKIGSLADFGIFMQRRVGRLVPLHLLTLAVSIVIIGTAAALGLTVNRSPSFDPRCIAQTAVFLHAIVSCGNGISFNGVSWSIGAEMVMYLLFPLLAWVGYRTKTGLLVATLAVLLIVAAVHRIEGGAWELLPTVPRALPSFLIGISLFCWRDALRRIPRPGLILAASLPIALVAMTTGMPDIVSLALVYVVAGSAIAADVQGSVGAAVRRIGPLGQLTYSLYMWHSILITVLMNGIGDKLLHAGSGLMLVIGLVCYASILVVSCISYLFIETPARRWIDGLALFPSTTRTELSPR</sequence>
<gene>
    <name evidence="3" type="ORF">B5V03_32915</name>
</gene>
<feature type="transmembrane region" description="Helical" evidence="1">
    <location>
        <begin position="183"/>
        <end position="199"/>
    </location>
</feature>
<dbReference type="RefSeq" id="WP_129274608.1">
    <property type="nucleotide sequence ID" value="NZ_MZXW01000050.1"/>
</dbReference>
<reference evidence="3 4" key="1">
    <citation type="submission" date="2017-03" db="EMBL/GenBank/DDBJ databases">
        <authorList>
            <person name="Safronova V.I."/>
            <person name="Sazanova A.L."/>
            <person name="Chirak E.R."/>
        </authorList>
    </citation>
    <scope>NUCLEOTIDE SEQUENCE [LARGE SCALE GENOMIC DNA]</scope>
    <source>
        <strain evidence="3 4">Opo-243</strain>
    </source>
</reference>
<comment type="caution">
    <text evidence="3">The sequence shown here is derived from an EMBL/GenBank/DDBJ whole genome shotgun (WGS) entry which is preliminary data.</text>
</comment>
<keyword evidence="1" id="KW-1133">Transmembrane helix</keyword>
<evidence type="ECO:0000313" key="3">
    <source>
        <dbReference type="EMBL" id="RXT36465.1"/>
    </source>
</evidence>
<feature type="transmembrane region" description="Helical" evidence="1">
    <location>
        <begin position="240"/>
        <end position="258"/>
    </location>
</feature>
<feature type="transmembrane region" description="Helical" evidence="1">
    <location>
        <begin position="99"/>
        <end position="121"/>
    </location>
</feature>
<feature type="transmembrane region" description="Helical" evidence="1">
    <location>
        <begin position="297"/>
        <end position="315"/>
    </location>
</feature>
<feature type="transmembrane region" description="Helical" evidence="1">
    <location>
        <begin position="211"/>
        <end position="228"/>
    </location>
</feature>
<evidence type="ECO:0000313" key="4">
    <source>
        <dbReference type="Proteomes" id="UP000290819"/>
    </source>
</evidence>
<evidence type="ECO:0000259" key="2">
    <source>
        <dbReference type="Pfam" id="PF01757"/>
    </source>
</evidence>
<dbReference type="GO" id="GO:0016020">
    <property type="term" value="C:membrane"/>
    <property type="evidence" value="ECO:0007669"/>
    <property type="project" value="TreeGrafter"/>
</dbReference>
<dbReference type="EMBL" id="MZXW01000050">
    <property type="protein sequence ID" value="RXT36465.1"/>
    <property type="molecule type" value="Genomic_DNA"/>
</dbReference>
<accession>A0A4Q1UMV1</accession>
<name>A0A4Q1UMV1_9BRAD</name>
<dbReference type="Proteomes" id="UP000290819">
    <property type="component" value="Unassembled WGS sequence"/>
</dbReference>
<feature type="transmembrane region" description="Helical" evidence="1">
    <location>
        <begin position="156"/>
        <end position="176"/>
    </location>
</feature>
<dbReference type="PANTHER" id="PTHR23028">
    <property type="entry name" value="ACETYLTRANSFERASE"/>
    <property type="match status" value="1"/>
</dbReference>
<protein>
    <recommendedName>
        <fullName evidence="2">Acyltransferase 3 domain-containing protein</fullName>
    </recommendedName>
</protein>
<feature type="domain" description="Acyltransferase 3" evidence="2">
    <location>
        <begin position="21"/>
        <end position="343"/>
    </location>
</feature>
<dbReference type="GO" id="GO:0000271">
    <property type="term" value="P:polysaccharide biosynthetic process"/>
    <property type="evidence" value="ECO:0007669"/>
    <property type="project" value="TreeGrafter"/>
</dbReference>
<dbReference type="AlphaFoldDB" id="A0A4Q1UMV1"/>
<dbReference type="InterPro" id="IPR002656">
    <property type="entry name" value="Acyl_transf_3_dom"/>
</dbReference>
<keyword evidence="1" id="KW-0472">Membrane</keyword>
<proteinExistence type="predicted"/>
<dbReference type="PANTHER" id="PTHR23028:SF131">
    <property type="entry name" value="BLR2367 PROTEIN"/>
    <property type="match status" value="1"/>
</dbReference>